<proteinExistence type="predicted"/>
<accession>A0A816DV28</accession>
<reference evidence="2" key="1">
    <citation type="submission" date="2021-02" db="EMBL/GenBank/DDBJ databases">
        <authorList>
            <person name="Nowell W R."/>
        </authorList>
    </citation>
    <scope>NUCLEOTIDE SEQUENCE</scope>
</reference>
<feature type="compositionally biased region" description="Low complexity" evidence="1">
    <location>
        <begin position="85"/>
        <end position="98"/>
    </location>
</feature>
<protein>
    <submittedName>
        <fullName evidence="2">Uncharacterized protein</fullName>
    </submittedName>
</protein>
<evidence type="ECO:0000313" key="2">
    <source>
        <dbReference type="EMBL" id="CAF1641453.1"/>
    </source>
</evidence>
<dbReference type="Proteomes" id="UP000663834">
    <property type="component" value="Unassembled WGS sequence"/>
</dbReference>
<gene>
    <name evidence="3" type="ORF">GIL414_LOCUS70745</name>
    <name evidence="2" type="ORF">KQP761_LOCUS28139</name>
</gene>
<evidence type="ECO:0000256" key="1">
    <source>
        <dbReference type="SAM" id="MobiDB-lite"/>
    </source>
</evidence>
<dbReference type="OrthoDB" id="10637195at2759"/>
<dbReference type="EMBL" id="CAJOBJ010332880">
    <property type="protein sequence ID" value="CAF5185217.1"/>
    <property type="molecule type" value="Genomic_DNA"/>
</dbReference>
<feature type="non-terminal residue" evidence="2">
    <location>
        <position position="1"/>
    </location>
</feature>
<sequence length="143" mass="15814">MSPTKSYSVEKRITRSVARIILNSKSNQKSSMFIEIHNKLNNDVNDNRRKKMKKKEKVVPAANVFNSGLTQSELLSRVKDNDVKPSSPSSPSCLSSISDHSRSVVTSSAASFSNTSPVRSNILSNISNTYNLHDNGKNDDVEE</sequence>
<feature type="region of interest" description="Disordered" evidence="1">
    <location>
        <begin position="76"/>
        <end position="100"/>
    </location>
</feature>
<evidence type="ECO:0000313" key="3">
    <source>
        <dbReference type="EMBL" id="CAF5185217.1"/>
    </source>
</evidence>
<dbReference type="AlphaFoldDB" id="A0A816DV28"/>
<dbReference type="Proteomes" id="UP000681720">
    <property type="component" value="Unassembled WGS sequence"/>
</dbReference>
<comment type="caution">
    <text evidence="2">The sequence shown here is derived from an EMBL/GenBank/DDBJ whole genome shotgun (WGS) entry which is preliminary data.</text>
</comment>
<name>A0A816DV28_9BILA</name>
<evidence type="ECO:0000313" key="4">
    <source>
        <dbReference type="Proteomes" id="UP000663834"/>
    </source>
</evidence>
<organism evidence="2 4">
    <name type="scientific">Rotaria magnacalcarata</name>
    <dbReference type="NCBI Taxonomy" id="392030"/>
    <lineage>
        <taxon>Eukaryota</taxon>
        <taxon>Metazoa</taxon>
        <taxon>Spiralia</taxon>
        <taxon>Gnathifera</taxon>
        <taxon>Rotifera</taxon>
        <taxon>Eurotatoria</taxon>
        <taxon>Bdelloidea</taxon>
        <taxon>Philodinida</taxon>
        <taxon>Philodinidae</taxon>
        <taxon>Rotaria</taxon>
    </lineage>
</organism>
<dbReference type="EMBL" id="CAJNOW010015389">
    <property type="protein sequence ID" value="CAF1641453.1"/>
    <property type="molecule type" value="Genomic_DNA"/>
</dbReference>